<accession>A0A507FF81</accession>
<dbReference type="STRING" id="246404.A0A507FF81"/>
<protein>
    <recommendedName>
        <fullName evidence="1">NodB homology domain-containing protein</fullName>
    </recommendedName>
</protein>
<feature type="domain" description="NodB homology" evidence="1">
    <location>
        <begin position="66"/>
        <end position="263"/>
    </location>
</feature>
<gene>
    <name evidence="2" type="ORF">CcCBS67573_g04342</name>
</gene>
<proteinExistence type="predicted"/>
<keyword evidence="3" id="KW-1185">Reference proteome</keyword>
<evidence type="ECO:0000259" key="1">
    <source>
        <dbReference type="PROSITE" id="PS51677"/>
    </source>
</evidence>
<dbReference type="OrthoDB" id="9970124at2759"/>
<dbReference type="PANTHER" id="PTHR43123:SF1">
    <property type="entry name" value="POLYSACCHARIDE DEACETYLASE-RELATED"/>
    <property type="match status" value="1"/>
</dbReference>
<dbReference type="GO" id="GO:0005975">
    <property type="term" value="P:carbohydrate metabolic process"/>
    <property type="evidence" value="ECO:0007669"/>
    <property type="project" value="InterPro"/>
</dbReference>
<dbReference type="Pfam" id="PF01522">
    <property type="entry name" value="Polysacc_deac_1"/>
    <property type="match status" value="1"/>
</dbReference>
<dbReference type="EMBL" id="QEAP01000128">
    <property type="protein sequence ID" value="TPX74395.1"/>
    <property type="molecule type" value="Genomic_DNA"/>
</dbReference>
<dbReference type="AlphaFoldDB" id="A0A507FF81"/>
<dbReference type="PANTHER" id="PTHR43123">
    <property type="entry name" value="POLYSACCHARIDE DEACETYLASE-RELATED"/>
    <property type="match status" value="1"/>
</dbReference>
<evidence type="ECO:0000313" key="2">
    <source>
        <dbReference type="EMBL" id="TPX74395.1"/>
    </source>
</evidence>
<sequence>MFNTRDLRGYGQYGPQPNWPNGARIAISFVVNYEEGGENTPSNGDPATEVFLNETPGGQPKKERDMNMETQYEYGSRVGVWRIMRMFEKRAWKFTCYAVGRAVELNPEPVKAMFEQGHEIASHNYRWIDYAALSEEQEREHIHLGINAIKDAIGKPPVGWYTGRISPRSRQIAIEEFKKLGLPLLYDSDAYNDELPYYVGDHLFSVAPGFSSPDAFFQYLKNTFDVLYEEGATRPKFMNVGLHCRLVGKPGRAAALDQFMTYG</sequence>
<dbReference type="InterPro" id="IPR002509">
    <property type="entry name" value="NODB_dom"/>
</dbReference>
<dbReference type="PROSITE" id="PS51677">
    <property type="entry name" value="NODB"/>
    <property type="match status" value="1"/>
</dbReference>
<dbReference type="Gene3D" id="3.20.20.370">
    <property type="entry name" value="Glycoside hydrolase/deacetylase"/>
    <property type="match status" value="1"/>
</dbReference>
<name>A0A507FF81_9FUNG</name>
<dbReference type="SUPFAM" id="SSF88713">
    <property type="entry name" value="Glycoside hydrolase/deacetylase"/>
    <property type="match status" value="1"/>
</dbReference>
<dbReference type="InterPro" id="IPR011330">
    <property type="entry name" value="Glyco_hydro/deAcase_b/a-brl"/>
</dbReference>
<dbReference type="Proteomes" id="UP000320333">
    <property type="component" value="Unassembled WGS sequence"/>
</dbReference>
<dbReference type="GO" id="GO:0016810">
    <property type="term" value="F:hydrolase activity, acting on carbon-nitrogen (but not peptide) bonds"/>
    <property type="evidence" value="ECO:0007669"/>
    <property type="project" value="InterPro"/>
</dbReference>
<reference evidence="2 3" key="1">
    <citation type="journal article" date="2019" name="Sci. Rep.">
        <title>Comparative genomics of chytrid fungi reveal insights into the obligate biotrophic and pathogenic lifestyle of Synchytrium endobioticum.</title>
        <authorList>
            <person name="van de Vossenberg B.T.L.H."/>
            <person name="Warris S."/>
            <person name="Nguyen H.D.T."/>
            <person name="van Gent-Pelzer M.P.E."/>
            <person name="Joly D.L."/>
            <person name="van de Geest H.C."/>
            <person name="Bonants P.J.M."/>
            <person name="Smith D.S."/>
            <person name="Levesque C.A."/>
            <person name="van der Lee T.A.J."/>
        </authorList>
    </citation>
    <scope>NUCLEOTIDE SEQUENCE [LARGE SCALE GENOMIC DNA]</scope>
    <source>
        <strain evidence="2 3">CBS 675.73</strain>
    </source>
</reference>
<comment type="caution">
    <text evidence="2">The sequence shown here is derived from an EMBL/GenBank/DDBJ whole genome shotgun (WGS) entry which is preliminary data.</text>
</comment>
<organism evidence="2 3">
    <name type="scientific">Chytriomyces confervae</name>
    <dbReference type="NCBI Taxonomy" id="246404"/>
    <lineage>
        <taxon>Eukaryota</taxon>
        <taxon>Fungi</taxon>
        <taxon>Fungi incertae sedis</taxon>
        <taxon>Chytridiomycota</taxon>
        <taxon>Chytridiomycota incertae sedis</taxon>
        <taxon>Chytridiomycetes</taxon>
        <taxon>Chytridiales</taxon>
        <taxon>Chytriomycetaceae</taxon>
        <taxon>Chytriomyces</taxon>
    </lineage>
</organism>
<evidence type="ECO:0000313" key="3">
    <source>
        <dbReference type="Proteomes" id="UP000320333"/>
    </source>
</evidence>